<dbReference type="KEGG" id="pib:BBD41_08975"/>
<reference evidence="2 3" key="2">
    <citation type="submission" date="2016-12" db="EMBL/GenBank/DDBJ databases">
        <title>Genome sequencing and description of Paenibacillus sp. nov. from high altitude lake in the Indian Trans- Himalayas.</title>
        <authorList>
            <person name="Kiran S."/>
            <person name="Swarnkar M.K."/>
            <person name="Rana A."/>
            <person name="Tewari R."/>
            <person name="Gulati A."/>
        </authorList>
    </citation>
    <scope>NUCLEOTIDE SEQUENCE [LARGE SCALE GENOMIC DNA]</scope>
    <source>
        <strain evidence="2 3">IHBB 9951</strain>
    </source>
</reference>
<dbReference type="Proteomes" id="UP000189059">
    <property type="component" value="Unassembled WGS sequence"/>
</dbReference>
<dbReference type="SUPFAM" id="SSF49842">
    <property type="entry name" value="TNF-like"/>
    <property type="match status" value="1"/>
</dbReference>
<dbReference type="AlphaFoldDB" id="A0A1B2DYD9"/>
<evidence type="ECO:0000313" key="2">
    <source>
        <dbReference type="EMBL" id="OOC58612.1"/>
    </source>
</evidence>
<organism evidence="1">
    <name type="scientific">Paenibacillus ihbetae</name>
    <dbReference type="NCBI Taxonomy" id="1870820"/>
    <lineage>
        <taxon>Bacteria</taxon>
        <taxon>Bacillati</taxon>
        <taxon>Bacillota</taxon>
        <taxon>Bacilli</taxon>
        <taxon>Bacillales</taxon>
        <taxon>Paenibacillaceae</taxon>
        <taxon>Paenibacillus</taxon>
    </lineage>
</organism>
<name>A0A1B2DYD9_9BACL</name>
<dbReference type="EMBL" id="MRVI01000002">
    <property type="protein sequence ID" value="OOC58612.1"/>
    <property type="molecule type" value="Genomic_DNA"/>
</dbReference>
<dbReference type="OrthoDB" id="2662674at2"/>
<protein>
    <recommendedName>
        <fullName evidence="4">C1q domain-containing protein</fullName>
    </recommendedName>
</protein>
<sequence>MTVNRSWSRKLVCKKTICKHTISKKTSGKKRVGKKVRKSAFKAVSGIDQLISDGVFSKVQYQVEELDLNNEYNSSTSTFTPKQRGIYSLVASVSFTTITLTPVRMDLEIRVNGVPRISDEENFEPRTGKIDAAGIIQLMARDRVEVFARATGENGTILSGLATRFEGIRIN</sequence>
<evidence type="ECO:0000313" key="1">
    <source>
        <dbReference type="EMBL" id="ANY72711.1"/>
    </source>
</evidence>
<keyword evidence="3" id="KW-1185">Reference proteome</keyword>
<accession>A0A1B2DYD9</accession>
<dbReference type="GeneID" id="48308375"/>
<proteinExistence type="predicted"/>
<dbReference type="Gene3D" id="2.60.120.40">
    <property type="match status" value="1"/>
</dbReference>
<dbReference type="RefSeq" id="WP_077569514.1">
    <property type="nucleotide sequence ID" value="NZ_CP016809.1"/>
</dbReference>
<gene>
    <name evidence="2" type="ORF">BBD40_23220</name>
    <name evidence="1" type="ORF">BBD41_08975</name>
</gene>
<reference evidence="1" key="1">
    <citation type="submission" date="2016-08" db="EMBL/GenBank/DDBJ databases">
        <title>Complete Genome Seqeunce of Paenibacillus sp. nov. IHBB 9852 from high altitute lake of Indian trans-Himalayas.</title>
        <authorList>
            <person name="Kiran S."/>
            <person name="Swarnkar M.K."/>
            <person name="Rana A."/>
            <person name="Tewari R."/>
            <person name="Gulati A."/>
        </authorList>
    </citation>
    <scope>NUCLEOTIDE SEQUENCE [LARGE SCALE GENOMIC DNA]</scope>
    <source>
        <strain evidence="1">IHBB 9852</strain>
    </source>
</reference>
<evidence type="ECO:0000313" key="3">
    <source>
        <dbReference type="Proteomes" id="UP000189059"/>
    </source>
</evidence>
<dbReference type="InterPro" id="IPR008983">
    <property type="entry name" value="Tumour_necrosis_fac-like_dom"/>
</dbReference>
<evidence type="ECO:0008006" key="4">
    <source>
        <dbReference type="Google" id="ProtNLM"/>
    </source>
</evidence>
<dbReference type="EMBL" id="CP016809">
    <property type="protein sequence ID" value="ANY72711.1"/>
    <property type="molecule type" value="Genomic_DNA"/>
</dbReference>